<dbReference type="SUPFAM" id="SSF82171">
    <property type="entry name" value="DPP6 N-terminal domain-like"/>
    <property type="match status" value="1"/>
</dbReference>
<dbReference type="EMBL" id="JBBKTX010000001">
    <property type="protein sequence ID" value="MFK4750938.1"/>
    <property type="molecule type" value="Genomic_DNA"/>
</dbReference>
<proteinExistence type="predicted"/>
<dbReference type="InterPro" id="IPR011042">
    <property type="entry name" value="6-blade_b-propeller_TolB-like"/>
</dbReference>
<name>A0ABW8NDB1_9GAMM</name>
<reference evidence="1 2" key="1">
    <citation type="submission" date="2024-03" db="EMBL/GenBank/DDBJ databases">
        <title>High-quality draft genome sequence of Oceanobacter sp. wDCs-4.</title>
        <authorList>
            <person name="Dong C."/>
        </authorList>
    </citation>
    <scope>NUCLEOTIDE SEQUENCE [LARGE SCALE GENOMIC DNA]</scope>
    <source>
        <strain evidence="2">wDCs-4</strain>
    </source>
</reference>
<gene>
    <name evidence="1" type="ORF">WG929_00810</name>
</gene>
<keyword evidence="2" id="KW-1185">Reference proteome</keyword>
<evidence type="ECO:0000313" key="2">
    <source>
        <dbReference type="Proteomes" id="UP001620597"/>
    </source>
</evidence>
<organism evidence="1 2">
    <name type="scientific">Oceanobacter antarcticus</name>
    <dbReference type="NCBI Taxonomy" id="3133425"/>
    <lineage>
        <taxon>Bacteria</taxon>
        <taxon>Pseudomonadati</taxon>
        <taxon>Pseudomonadota</taxon>
        <taxon>Gammaproteobacteria</taxon>
        <taxon>Oceanospirillales</taxon>
        <taxon>Oceanospirillaceae</taxon>
        <taxon>Oceanobacter</taxon>
    </lineage>
</organism>
<dbReference type="Proteomes" id="UP001620597">
    <property type="component" value="Unassembled WGS sequence"/>
</dbReference>
<dbReference type="Gene3D" id="2.120.10.30">
    <property type="entry name" value="TolB, C-terminal domain"/>
    <property type="match status" value="1"/>
</dbReference>
<protein>
    <submittedName>
        <fullName evidence="1">Uncharacterized protein</fullName>
    </submittedName>
</protein>
<comment type="caution">
    <text evidence="1">The sequence shown here is derived from an EMBL/GenBank/DDBJ whole genome shotgun (WGS) entry which is preliminary data.</text>
</comment>
<evidence type="ECO:0000313" key="1">
    <source>
        <dbReference type="EMBL" id="MFK4750938.1"/>
    </source>
</evidence>
<sequence>MYVATRCHISTITRPDERVRCLWPLLSLLLLLWLVSGPLRAEAVGWQYQGQHWFSLQSEHFVVNYPSGLEDIAHRTVQIAEQTHTELSAWFGSQPEHPTQVVLVDDFDVANGWATPLPFAQMRLYISPPDQVSGLEHYDDWLSLLIRHEYTHVLHADLQRGAVRQSRNIFGRMWFSFPHALEPSLLLEGLAVYLESNKDLGSGRLNSTFYRMQMQAELEQQPDSLDQVLVPPRDWPYNKAYLYGAWFVRYLAQQYSEQQLKYFLWLHSGRLLPYSELSGDFRRSFGLSLEQLWQGFLAAQAADWQPQRQQRLAQSWQGEPLPGNDLVTERRPMASNGTWLAAVEYSGESARQLVSYQPAGTGWERVQHGSVKGASSVDIGQDGRLVYSRPVTAVDGRVWNDVFYRQKNGREVRISQGLRARQVRWLNTGQLLVRRMVAGRAELLTLDLHGNRQLLWRGDYGVVIGDVDLSPDRTRLVAAVKRPRQGWNLALYSLASATWQPLTNTSATENAPVFRDNQTLLFSADYEANFDIYQLSLTDQQLTRWTRVTTGAFEPQWLADRLVYQRYSAEGYRLYEVQELLTASATGLPDNRQLAEYRQADTRPITAIIQAHPAAATLDQTSPISAQAAAPADQYQPWHDLRPRSWFPLWYVDEFHTELGVTTWGQDALGRHNYSVNLLRDVTYGVTSGALLYSYDNRYGLYLSREYRYAQGAEDNERDQQGREDRLIAQRNYLLHGFEDRFALHLGSVWESKRVIDNAGLSWRGGQWHQGLVGLAATWNNRQSFRQVPGVGQGSYADLVIESNDVLNSQYRGALAQFRGRYTLDLPGRDTLTLGLDGGIAADTGEYFALGGQTGDEAQLFGRDQIALPGYHAGVRYGHRYHKESLSSRLWLGRLEQNWSTWPIGFGDYFTRVYAVAGGVEEDGQFSRWLPALGGELTLQLWWGYTTQGSLTIGYSQGLDNANSNGGEGYLQLVWPLGG</sequence>
<dbReference type="RefSeq" id="WP_416204479.1">
    <property type="nucleotide sequence ID" value="NZ_JBBKTX010000001.1"/>
</dbReference>
<accession>A0ABW8NDB1</accession>